<evidence type="ECO:0000313" key="2">
    <source>
        <dbReference type="Proteomes" id="UP001321473"/>
    </source>
</evidence>
<name>A0AAQ4FJI0_AMBAM</name>
<accession>A0AAQ4FJI0</accession>
<protein>
    <submittedName>
        <fullName evidence="1">Uncharacterized protein</fullName>
    </submittedName>
</protein>
<sequence length="71" mass="7939">MRKFDMVLKTKNSSRFRTIRDASNTKDSWQLLEPHLDSVCDGSEDAAMGDNWQAILSVFTAQGTFLIGQSA</sequence>
<organism evidence="1 2">
    <name type="scientific">Amblyomma americanum</name>
    <name type="common">Lone star tick</name>
    <dbReference type="NCBI Taxonomy" id="6943"/>
    <lineage>
        <taxon>Eukaryota</taxon>
        <taxon>Metazoa</taxon>
        <taxon>Ecdysozoa</taxon>
        <taxon>Arthropoda</taxon>
        <taxon>Chelicerata</taxon>
        <taxon>Arachnida</taxon>
        <taxon>Acari</taxon>
        <taxon>Parasitiformes</taxon>
        <taxon>Ixodida</taxon>
        <taxon>Ixodoidea</taxon>
        <taxon>Ixodidae</taxon>
        <taxon>Amblyomminae</taxon>
        <taxon>Amblyomma</taxon>
    </lineage>
</organism>
<keyword evidence="2" id="KW-1185">Reference proteome</keyword>
<proteinExistence type="predicted"/>
<comment type="caution">
    <text evidence="1">The sequence shown here is derived from an EMBL/GenBank/DDBJ whole genome shotgun (WGS) entry which is preliminary data.</text>
</comment>
<dbReference type="Proteomes" id="UP001321473">
    <property type="component" value="Unassembled WGS sequence"/>
</dbReference>
<evidence type="ECO:0000313" key="1">
    <source>
        <dbReference type="EMBL" id="KAK8786851.1"/>
    </source>
</evidence>
<dbReference type="EMBL" id="JARKHS020002333">
    <property type="protein sequence ID" value="KAK8786851.1"/>
    <property type="molecule type" value="Genomic_DNA"/>
</dbReference>
<reference evidence="1 2" key="1">
    <citation type="journal article" date="2023" name="Arcadia Sci">
        <title>De novo assembly of a long-read Amblyomma americanum tick genome.</title>
        <authorList>
            <person name="Chou S."/>
            <person name="Poskanzer K.E."/>
            <person name="Rollins M."/>
            <person name="Thuy-Boun P.S."/>
        </authorList>
    </citation>
    <scope>NUCLEOTIDE SEQUENCE [LARGE SCALE GENOMIC DNA]</scope>
    <source>
        <strain evidence="1">F_SG_1</strain>
        <tissue evidence="1">Salivary glands</tissue>
    </source>
</reference>
<dbReference type="AlphaFoldDB" id="A0AAQ4FJI0"/>
<gene>
    <name evidence="1" type="ORF">V5799_023372</name>
</gene>